<evidence type="ECO:0000313" key="5">
    <source>
        <dbReference type="Proteomes" id="UP001431572"/>
    </source>
</evidence>
<gene>
    <name evidence="2" type="ORF">HXX08_02550</name>
    <name evidence="3" type="ORF">OZ401_002430</name>
</gene>
<dbReference type="Pfam" id="PF07728">
    <property type="entry name" value="AAA_5"/>
    <property type="match status" value="1"/>
</dbReference>
<dbReference type="PANTHER" id="PTHR37291">
    <property type="entry name" value="5-METHYLCYTOSINE-SPECIFIC RESTRICTION ENZYME B"/>
    <property type="match status" value="1"/>
</dbReference>
<dbReference type="SUPFAM" id="SSF52540">
    <property type="entry name" value="P-loop containing nucleoside triphosphate hydrolases"/>
    <property type="match status" value="1"/>
</dbReference>
<dbReference type="GO" id="GO:0016887">
    <property type="term" value="F:ATP hydrolysis activity"/>
    <property type="evidence" value="ECO:0007669"/>
    <property type="project" value="InterPro"/>
</dbReference>
<dbReference type="InterPro" id="IPR052934">
    <property type="entry name" value="Methyl-DNA_Rec/Restrict_Enz"/>
</dbReference>
<dbReference type="InterPro" id="IPR011704">
    <property type="entry name" value="ATPase_dyneun-rel_AAA"/>
</dbReference>
<sequence>MSEKVERKERLESALSEYRRERTDNPRFYYNELVERSRATARFRPVIENFIEGKLSLSEFKTAASGFSRSEQASARGRTQGRYWRFSGAGRLFLDSLFKRAEDCGRLNALSLILQNILKTPGSLEEAGQKFDRLESFWNEITEQSYAKGTPIGLMTYTISYFWAVQGEDFPIYSREIREALQRFGHLGAASDKSSAIVYNNYFMASMRLARNFKLSLWELESFLHWDAQHEALEFKTILKSAGRKSPAGRRNHFARLEALRAGLEGLLRREVASNLRGISGTGGDIEILQFQELELPLRLELRLEKLVRAGAVFDGFNPAALVSNAGEAVVEQLNGFLSERREYAFFHDPEQPSLQPNLAALSREFHLLQVFPSLTEPEVTPIETLVAEWRVLYPFARSLAQALEEEKPSYSEDQMSVDEGFAYPVERESLEWLVAEDTGSYSAEPRDDFSAQQATEDFYINFLQDEENIRRTTELQILMRTAIPPLTPKQMEGLTAYVESRLVVDSGTIREIITHLQAGRNVLLYGPPGCGKTRLARLIAGQMGGRDPGWTPEEEAVNYTLATATAEWSIYEVIGGIRPGLSAELEHIAAQPPELVGMPSERIQYFFEPGVVSRAVLECETSLRTNLRPHYLIIDEFNRANQERAFGELFTLLEYRDRPLLPARRIGRRLPLYIPDSFRIIGTMNSDDRNTLFDLGMALRRRFALVEIGLPNRKAERGFLPRAVKARLPETELDSQGNFANPVMQQALDTLLELVEAIRPDLTDPQQNGKKIGTATLIECLVFCVVASRYYQSWQDALEDALLDNLLPQLDRSTSGVARALQALASNPILRDLGRVRASLLRMSRNNAQYFQA</sequence>
<dbReference type="InterPro" id="IPR027417">
    <property type="entry name" value="P-loop_NTPase"/>
</dbReference>
<evidence type="ECO:0000259" key="1">
    <source>
        <dbReference type="SMART" id="SM00382"/>
    </source>
</evidence>
<protein>
    <submittedName>
        <fullName evidence="2">AAA family ATPase</fullName>
    </submittedName>
</protein>
<dbReference type="EMBL" id="CP128399">
    <property type="protein sequence ID" value="WJW66621.1"/>
    <property type="molecule type" value="Genomic_DNA"/>
</dbReference>
<feature type="domain" description="AAA+ ATPase" evidence="1">
    <location>
        <begin position="519"/>
        <end position="713"/>
    </location>
</feature>
<keyword evidence="5" id="KW-1185">Reference proteome</keyword>
<dbReference type="SMART" id="SM00382">
    <property type="entry name" value="AAA"/>
    <property type="match status" value="1"/>
</dbReference>
<reference evidence="3" key="2">
    <citation type="journal article" date="2024" name="Nature">
        <title>Anoxygenic phototroph of the Chloroflexota uses a type I reaction centre.</title>
        <authorList>
            <person name="Tsuji J.M."/>
            <person name="Shaw N.A."/>
            <person name="Nagashima S."/>
            <person name="Venkiteswaran J.J."/>
            <person name="Schiff S.L."/>
            <person name="Watanabe T."/>
            <person name="Fukui M."/>
            <person name="Hanada S."/>
            <person name="Tank M."/>
            <person name="Neufeld J.D."/>
        </authorList>
    </citation>
    <scope>NUCLEOTIDE SEQUENCE</scope>
    <source>
        <strain evidence="3">L227-S17</strain>
    </source>
</reference>
<dbReference type="Proteomes" id="UP000521676">
    <property type="component" value="Unassembled WGS sequence"/>
</dbReference>
<dbReference type="GO" id="GO:0005524">
    <property type="term" value="F:ATP binding"/>
    <property type="evidence" value="ECO:0007669"/>
    <property type="project" value="InterPro"/>
</dbReference>
<dbReference type="PANTHER" id="PTHR37291:SF1">
    <property type="entry name" value="TYPE IV METHYL-DIRECTED RESTRICTION ENZYME ECOKMCRB SUBUNIT"/>
    <property type="match status" value="1"/>
</dbReference>
<dbReference type="RefSeq" id="WP_341468514.1">
    <property type="nucleotide sequence ID" value="NZ_CP128399.1"/>
</dbReference>
<evidence type="ECO:0000313" key="4">
    <source>
        <dbReference type="Proteomes" id="UP000521676"/>
    </source>
</evidence>
<dbReference type="InterPro" id="IPR003593">
    <property type="entry name" value="AAA+_ATPase"/>
</dbReference>
<reference evidence="2 4" key="1">
    <citation type="submission" date="2020-06" db="EMBL/GenBank/DDBJ databases">
        <title>Anoxygenic phototrophic Chloroflexota member uses a Type I reaction center.</title>
        <authorList>
            <person name="Tsuji J.M."/>
            <person name="Shaw N.A."/>
            <person name="Nagashima S."/>
            <person name="Venkiteswaran J."/>
            <person name="Schiff S.L."/>
            <person name="Hanada S."/>
            <person name="Tank M."/>
            <person name="Neufeld J.D."/>
        </authorList>
    </citation>
    <scope>NUCLEOTIDE SEQUENCE [LARGE SCALE GENOMIC DNA]</scope>
    <source>
        <strain evidence="2">L227-S17</strain>
    </source>
</reference>
<organism evidence="2 4">
    <name type="scientific">Candidatus Chlorohelix allophototropha</name>
    <dbReference type="NCBI Taxonomy" id="3003348"/>
    <lineage>
        <taxon>Bacteria</taxon>
        <taxon>Bacillati</taxon>
        <taxon>Chloroflexota</taxon>
        <taxon>Chloroflexia</taxon>
        <taxon>Candidatus Chloroheliales</taxon>
        <taxon>Candidatus Chloroheliaceae</taxon>
        <taxon>Candidatus Chlorohelix</taxon>
    </lineage>
</organism>
<dbReference type="AlphaFoldDB" id="A0A8T7M1R8"/>
<proteinExistence type="predicted"/>
<dbReference type="Gene3D" id="3.40.50.300">
    <property type="entry name" value="P-loop containing nucleotide triphosphate hydrolases"/>
    <property type="match status" value="1"/>
</dbReference>
<accession>A0A8T7M1R8</accession>
<name>A0A8T7M1R8_9CHLR</name>
<dbReference type="Proteomes" id="UP001431572">
    <property type="component" value="Chromosome 1"/>
</dbReference>
<dbReference type="EMBL" id="JACATZ010000001">
    <property type="protein sequence ID" value="NWJ44736.1"/>
    <property type="molecule type" value="Genomic_DNA"/>
</dbReference>
<evidence type="ECO:0000313" key="3">
    <source>
        <dbReference type="EMBL" id="WJW66621.1"/>
    </source>
</evidence>
<evidence type="ECO:0000313" key="2">
    <source>
        <dbReference type="EMBL" id="NWJ44736.1"/>
    </source>
</evidence>